<organism evidence="2 3">
    <name type="scientific">Herbidospora solisilvae</name>
    <dbReference type="NCBI Taxonomy" id="2696284"/>
    <lineage>
        <taxon>Bacteria</taxon>
        <taxon>Bacillati</taxon>
        <taxon>Actinomycetota</taxon>
        <taxon>Actinomycetes</taxon>
        <taxon>Streptosporangiales</taxon>
        <taxon>Streptosporangiaceae</taxon>
        <taxon>Herbidospora</taxon>
    </lineage>
</organism>
<keyword evidence="3" id="KW-1185">Reference proteome</keyword>
<keyword evidence="1" id="KW-0472">Membrane</keyword>
<evidence type="ECO:0000256" key="1">
    <source>
        <dbReference type="SAM" id="Phobius"/>
    </source>
</evidence>
<keyword evidence="1" id="KW-1133">Transmembrane helix</keyword>
<evidence type="ECO:0000313" key="2">
    <source>
        <dbReference type="EMBL" id="NAS23471.1"/>
    </source>
</evidence>
<gene>
    <name evidence="2" type="ORF">GT755_17445</name>
</gene>
<sequence length="316" mass="34036">MLLALPALTGRADAKPEGLIGIRLVEAPEDRADDPRARAYIVDHVKPGTVIHRRFAVNNTSARPQTLWLYAAGAEIRQKKFGFLPEQTRNELSSWISFDHPAVTLPPGGERMLKATIRVPRTAWKGERYAVMWAEARSSATGQHNVQVNNRVGIRVYLDVGTGGEPPTDFRVDKIWASRDPAGKPRLDAQVTNTGRRAVDMSGELRLSEGPGGTSAGPFPVTSGVTLAPQDVGQVEVLLDPSLPMGPWKADLELTSGRTTRTASGTVTFPVARDTTAVVKQSSTGFPSTTALLVAAGALTVTGGGYLIWRRARRTP</sequence>
<accession>A0A7C9MXW7</accession>
<name>A0A7C9MXW7_9ACTN</name>
<reference evidence="2 3" key="1">
    <citation type="submission" date="2020-01" db="EMBL/GenBank/DDBJ databases">
        <title>Herbidospora sp. NEAU-GS84 nov., a novel actinomycete isolated from soil.</title>
        <authorList>
            <person name="Han L."/>
        </authorList>
    </citation>
    <scope>NUCLEOTIDE SEQUENCE [LARGE SCALE GENOMIC DNA]</scope>
    <source>
        <strain evidence="2 3">NEAU-GS84</strain>
    </source>
</reference>
<proteinExistence type="predicted"/>
<dbReference type="RefSeq" id="WP_161480757.1">
    <property type="nucleotide sequence ID" value="NZ_WXEW01000005.1"/>
</dbReference>
<protein>
    <recommendedName>
        <fullName evidence="4">Peptidase</fullName>
    </recommendedName>
</protein>
<dbReference type="EMBL" id="WXEW01000005">
    <property type="protein sequence ID" value="NAS23471.1"/>
    <property type="molecule type" value="Genomic_DNA"/>
</dbReference>
<evidence type="ECO:0008006" key="4">
    <source>
        <dbReference type="Google" id="ProtNLM"/>
    </source>
</evidence>
<keyword evidence="1" id="KW-0812">Transmembrane</keyword>
<dbReference type="Proteomes" id="UP000479526">
    <property type="component" value="Unassembled WGS sequence"/>
</dbReference>
<dbReference type="AlphaFoldDB" id="A0A7C9MXW7"/>
<evidence type="ECO:0000313" key="3">
    <source>
        <dbReference type="Proteomes" id="UP000479526"/>
    </source>
</evidence>
<comment type="caution">
    <text evidence="2">The sequence shown here is derived from an EMBL/GenBank/DDBJ whole genome shotgun (WGS) entry which is preliminary data.</text>
</comment>
<feature type="transmembrane region" description="Helical" evidence="1">
    <location>
        <begin position="290"/>
        <end position="309"/>
    </location>
</feature>